<dbReference type="KEGG" id="jsv:CNX70_21840"/>
<dbReference type="Proteomes" id="UP000218437">
    <property type="component" value="Chromosome"/>
</dbReference>
<organism evidence="2 3">
    <name type="scientific">Janthinobacterium svalbardensis</name>
    <dbReference type="NCBI Taxonomy" id="368607"/>
    <lineage>
        <taxon>Bacteria</taxon>
        <taxon>Pseudomonadati</taxon>
        <taxon>Pseudomonadota</taxon>
        <taxon>Betaproteobacteria</taxon>
        <taxon>Burkholderiales</taxon>
        <taxon>Oxalobacteraceae</taxon>
        <taxon>Janthinobacterium</taxon>
    </lineage>
</organism>
<evidence type="ECO:0000313" key="2">
    <source>
        <dbReference type="EMBL" id="ATD62492.1"/>
    </source>
</evidence>
<dbReference type="Gene3D" id="1.10.10.10">
    <property type="entry name" value="Winged helix-like DNA-binding domain superfamily/Winged helix DNA-binding domain"/>
    <property type="match status" value="1"/>
</dbReference>
<proteinExistence type="predicted"/>
<dbReference type="EMBL" id="CP023422">
    <property type="protein sequence ID" value="ATD62492.1"/>
    <property type="molecule type" value="Genomic_DNA"/>
</dbReference>
<sequence length="384" mass="41613">MADYFYDGMPNVNERLNQLYSAFAAGPYNSLPLTGGTLTGPVVSSSTISIACTEAAPGSTGTALLNGWWKVAKLDPQKISTEATIRLSGTSPYVALDGSSNAMVTTILVRNDNDGKFRGSFYSIGGLTNNTIADVKFGADGTVYVYVGQYFVLGLYMESTMWLPQPIEFLGSGVNPPADAISAIRMWGLKLGTTNVITVTPSITYFDTRIISHDISPLTDNTYDIGLAATAYRTIYARTGTINTSDARLKCDFRDLTSAEIAAARHLARAIGVYRWRDAVDCKGDAAREHIGPTVQAAIEIMLAHGLDPFNYGFICHDTWEQQVIEHPAVEARPAHGDHPAIDAHPAYTEVTREASDRYAFRYDELAMFIAAGHEARLAALESA</sequence>
<dbReference type="RefSeq" id="WP_096237049.1">
    <property type="nucleotide sequence ID" value="NZ_CP023422.1"/>
</dbReference>
<name>A0A290X018_9BURK</name>
<evidence type="ECO:0000259" key="1">
    <source>
        <dbReference type="PROSITE" id="PS51688"/>
    </source>
</evidence>
<protein>
    <recommendedName>
        <fullName evidence="1">Peptidase S74 domain-containing protein</fullName>
    </recommendedName>
</protein>
<dbReference type="CDD" id="cd10144">
    <property type="entry name" value="Peptidase_S74_CIMCD"/>
    <property type="match status" value="1"/>
</dbReference>
<accession>A0A290X018</accession>
<evidence type="ECO:0000313" key="3">
    <source>
        <dbReference type="Proteomes" id="UP000218437"/>
    </source>
</evidence>
<keyword evidence="3" id="KW-1185">Reference proteome</keyword>
<dbReference type="InterPro" id="IPR036388">
    <property type="entry name" value="WH-like_DNA-bd_sf"/>
</dbReference>
<reference evidence="2 3" key="1">
    <citation type="submission" date="2017-09" db="EMBL/GenBank/DDBJ databases">
        <title>Complete genome sequence of Janthinobacterium svalbardensis PAMC 27463.</title>
        <authorList>
            <person name="Cho Y.-J."/>
            <person name="Cho A."/>
            <person name="Kim O.-S."/>
            <person name="Lee J.-I."/>
        </authorList>
    </citation>
    <scope>NUCLEOTIDE SEQUENCE [LARGE SCALE GENOMIC DNA]</scope>
    <source>
        <strain evidence="2 3">PAMC 27463</strain>
    </source>
</reference>
<feature type="domain" description="Peptidase S74" evidence="1">
    <location>
        <begin position="245"/>
        <end position="384"/>
    </location>
</feature>
<gene>
    <name evidence="2" type="ORF">CNX70_21840</name>
</gene>
<dbReference type="PROSITE" id="PS51688">
    <property type="entry name" value="ICA"/>
    <property type="match status" value="1"/>
</dbReference>
<dbReference type="AlphaFoldDB" id="A0A290X018"/>
<dbReference type="Pfam" id="PF13884">
    <property type="entry name" value="Peptidase_S74"/>
    <property type="match status" value="1"/>
</dbReference>
<dbReference type="InterPro" id="IPR030392">
    <property type="entry name" value="S74_ICA"/>
</dbReference>